<dbReference type="Pfam" id="PF08560">
    <property type="entry name" value="DUF1757"/>
    <property type="match status" value="1"/>
</dbReference>
<evidence type="ECO:0000313" key="4">
    <source>
        <dbReference type="Proteomes" id="UP000008068"/>
    </source>
</evidence>
<dbReference type="PANTHER" id="PTHR38636:SF1">
    <property type="entry name" value="CHLORIDE CHANNEL PROTEIN CLC-D"/>
    <property type="match status" value="1"/>
</dbReference>
<proteinExistence type="predicted"/>
<dbReference type="eggNOG" id="ENOG502T8A0">
    <property type="taxonomic scope" value="Eukaryota"/>
</dbReference>
<dbReference type="EMBL" id="GL379950">
    <property type="protein sequence ID" value="EGT37817.1"/>
    <property type="molecule type" value="Genomic_DNA"/>
</dbReference>
<feature type="transmembrane region" description="Helical" evidence="1">
    <location>
        <begin position="87"/>
        <end position="110"/>
    </location>
</feature>
<evidence type="ECO:0000313" key="3">
    <source>
        <dbReference type="EMBL" id="EGT53909.1"/>
    </source>
</evidence>
<evidence type="ECO:0000256" key="1">
    <source>
        <dbReference type="SAM" id="Phobius"/>
    </source>
</evidence>
<dbReference type="PANTHER" id="PTHR38636">
    <property type="entry name" value="PROTEIN CBG20488"/>
    <property type="match status" value="1"/>
</dbReference>
<keyword evidence="1" id="KW-1133">Transmembrane helix</keyword>
<organism evidence="4">
    <name type="scientific">Caenorhabditis brenneri</name>
    <name type="common">Nematode worm</name>
    <dbReference type="NCBI Taxonomy" id="135651"/>
    <lineage>
        <taxon>Eukaryota</taxon>
        <taxon>Metazoa</taxon>
        <taxon>Ecdysozoa</taxon>
        <taxon>Nematoda</taxon>
        <taxon>Chromadorea</taxon>
        <taxon>Rhabditida</taxon>
        <taxon>Rhabditina</taxon>
        <taxon>Rhabditomorpha</taxon>
        <taxon>Rhabditoidea</taxon>
        <taxon>Rhabditidae</taxon>
        <taxon>Peloderinae</taxon>
        <taxon>Caenorhabditis</taxon>
    </lineage>
</organism>
<keyword evidence="1" id="KW-0812">Transmembrane</keyword>
<accession>G0PFH8</accession>
<protein>
    <submittedName>
        <fullName evidence="3">Uncharacterized protein</fullName>
    </submittedName>
</protein>
<dbReference type="InterPro" id="IPR013869">
    <property type="entry name" value="DUF1757"/>
</dbReference>
<reference evidence="3" key="1">
    <citation type="submission" date="2010-07" db="EMBL/GenBank/DDBJ databases">
        <authorList>
            <consortium name="The Caenorhabditis brenneri Sequencing and Analysis Consortium"/>
            <person name="Wilson R.K."/>
        </authorList>
    </citation>
    <scope>NUCLEOTIDE SEQUENCE</scope>
    <source>
        <strain evidence="3">PB2801</strain>
    </source>
</reference>
<dbReference type="Proteomes" id="UP000008068">
    <property type="component" value="Unassembled WGS sequence"/>
</dbReference>
<dbReference type="EMBL" id="GL380366">
    <property type="protein sequence ID" value="EGT53909.1"/>
    <property type="molecule type" value="Genomic_DNA"/>
</dbReference>
<reference evidence="3" key="3">
    <citation type="submission" date="2011-07" db="EMBL/GenBank/DDBJ databases">
        <authorList>
            <consortium name="WormBase Consortium"/>
        </authorList>
    </citation>
    <scope>NUCLEOTIDE SEQUENCE [LARGE SCALE GENOMIC DNA]</scope>
    <source>
        <strain evidence="3">PB2801</strain>
    </source>
</reference>
<keyword evidence="1" id="KW-0472">Membrane</keyword>
<feature type="transmembrane region" description="Helical" evidence="1">
    <location>
        <begin position="57"/>
        <end position="75"/>
    </location>
</feature>
<name>G0PFH8_CAEBE</name>
<dbReference type="OrthoDB" id="421638at2759"/>
<dbReference type="HOGENOM" id="CLU_135807_0_0_1"/>
<dbReference type="STRING" id="135651.G0PFH8"/>
<keyword evidence="4" id="KW-1185">Reference proteome</keyword>
<dbReference type="AlphaFoldDB" id="G0PFH8"/>
<dbReference type="OMA" id="RTHFERM"/>
<evidence type="ECO:0000313" key="2">
    <source>
        <dbReference type="EMBL" id="EGT37817.1"/>
    </source>
</evidence>
<reference evidence="4" key="2">
    <citation type="submission" date="2011-07" db="EMBL/GenBank/DDBJ databases">
        <authorList>
            <consortium name="Caenorhabditis brenneri Sequencing and Analysis Consortium"/>
            <person name="Wilson R.K."/>
        </authorList>
    </citation>
    <scope>NUCLEOTIDE SEQUENCE [LARGE SCALE GENOMIC DNA]</scope>
    <source>
        <strain evidence="4">PB2801</strain>
    </source>
</reference>
<dbReference type="FunCoup" id="G0PFH8">
    <property type="interactions" value="4"/>
</dbReference>
<gene>
    <name evidence="2" type="ORF">CAEBREN_12783</name>
    <name evidence="3" type="ORF">CAEBREN_23671</name>
</gene>
<sequence length="171" mass="18914">MGVSSGGNNNNNEDTRTNFEKMRDFVRKKTRRRIDDYYDWVPRPGTQFCIHMTIRSIQTAAVVGSVLGPVSALLMHRNEKKELVDAFVMGGLHGAMVGAALGPVISLATCKNMNNVRKFQNLVKSKFDQSQLWQDHIAIASAAVGYMSNGQIGLVVGLDLSLLFAVVTRNW</sequence>